<keyword evidence="2" id="KW-0472">Membrane</keyword>
<keyword evidence="2" id="KW-0812">Transmembrane</keyword>
<feature type="transmembrane region" description="Helical" evidence="2">
    <location>
        <begin position="67"/>
        <end position="87"/>
    </location>
</feature>
<gene>
    <name evidence="3" type="ORF">PHYSODRAFT_499027</name>
</gene>
<keyword evidence="4" id="KW-1185">Reference proteome</keyword>
<dbReference type="OMA" id="WIATYWH"/>
<dbReference type="EMBL" id="JH159154">
    <property type="protein sequence ID" value="EGZ18047.1"/>
    <property type="molecule type" value="Genomic_DNA"/>
</dbReference>
<feature type="region of interest" description="Disordered" evidence="1">
    <location>
        <begin position="1"/>
        <end position="21"/>
    </location>
</feature>
<evidence type="ECO:0000256" key="1">
    <source>
        <dbReference type="SAM" id="MobiDB-lite"/>
    </source>
</evidence>
<feature type="transmembrane region" description="Helical" evidence="2">
    <location>
        <begin position="107"/>
        <end position="125"/>
    </location>
</feature>
<dbReference type="GeneID" id="20657641"/>
<evidence type="ECO:0000256" key="2">
    <source>
        <dbReference type="SAM" id="Phobius"/>
    </source>
</evidence>
<organism evidence="3 4">
    <name type="scientific">Phytophthora sojae (strain P6497)</name>
    <name type="common">Soybean stem and root rot agent</name>
    <name type="synonym">Phytophthora megasperma f. sp. glycines</name>
    <dbReference type="NCBI Taxonomy" id="1094619"/>
    <lineage>
        <taxon>Eukaryota</taxon>
        <taxon>Sar</taxon>
        <taxon>Stramenopiles</taxon>
        <taxon>Oomycota</taxon>
        <taxon>Peronosporomycetes</taxon>
        <taxon>Peronosporales</taxon>
        <taxon>Peronosporaceae</taxon>
        <taxon>Phytophthora</taxon>
    </lineage>
</organism>
<proteinExistence type="predicted"/>
<feature type="transmembrane region" description="Helical" evidence="2">
    <location>
        <begin position="167"/>
        <end position="194"/>
    </location>
</feature>
<dbReference type="Proteomes" id="UP000002640">
    <property type="component" value="Unassembled WGS sequence"/>
</dbReference>
<evidence type="ECO:0000313" key="3">
    <source>
        <dbReference type="EMBL" id="EGZ18047.1"/>
    </source>
</evidence>
<reference evidence="3 4" key="1">
    <citation type="journal article" date="2006" name="Science">
        <title>Phytophthora genome sequences uncover evolutionary origins and mechanisms of pathogenesis.</title>
        <authorList>
            <person name="Tyler B.M."/>
            <person name="Tripathy S."/>
            <person name="Zhang X."/>
            <person name="Dehal P."/>
            <person name="Jiang R.H."/>
            <person name="Aerts A."/>
            <person name="Arredondo F.D."/>
            <person name="Baxter L."/>
            <person name="Bensasson D."/>
            <person name="Beynon J.L."/>
            <person name="Chapman J."/>
            <person name="Damasceno C.M."/>
            <person name="Dorrance A.E."/>
            <person name="Dou D."/>
            <person name="Dickerman A.W."/>
            <person name="Dubchak I.L."/>
            <person name="Garbelotto M."/>
            <person name="Gijzen M."/>
            <person name="Gordon S.G."/>
            <person name="Govers F."/>
            <person name="Grunwald N.J."/>
            <person name="Huang W."/>
            <person name="Ivors K.L."/>
            <person name="Jones R.W."/>
            <person name="Kamoun S."/>
            <person name="Krampis K."/>
            <person name="Lamour K.H."/>
            <person name="Lee M.K."/>
            <person name="McDonald W.H."/>
            <person name="Medina M."/>
            <person name="Meijer H.J."/>
            <person name="Nordberg E.K."/>
            <person name="Maclean D.J."/>
            <person name="Ospina-Giraldo M.D."/>
            <person name="Morris P.F."/>
            <person name="Phuntumart V."/>
            <person name="Putnam N.H."/>
            <person name="Rash S."/>
            <person name="Rose J.K."/>
            <person name="Sakihama Y."/>
            <person name="Salamov A.A."/>
            <person name="Savidor A."/>
            <person name="Scheuring C.F."/>
            <person name="Smith B.M."/>
            <person name="Sobral B.W."/>
            <person name="Terry A."/>
            <person name="Torto-Alalibo T.A."/>
            <person name="Win J."/>
            <person name="Xu Z."/>
            <person name="Zhang H."/>
            <person name="Grigoriev I.V."/>
            <person name="Rokhsar D.S."/>
            <person name="Boore J.L."/>
        </authorList>
    </citation>
    <scope>NUCLEOTIDE SEQUENCE [LARGE SCALE GENOMIC DNA]</scope>
    <source>
        <strain evidence="3 4">P6497</strain>
    </source>
</reference>
<dbReference type="InParanoid" id="G4ZGY1"/>
<dbReference type="KEGG" id="psoj:PHYSODRAFT_499027"/>
<feature type="transmembrane region" description="Helical" evidence="2">
    <location>
        <begin position="137"/>
        <end position="161"/>
    </location>
</feature>
<name>G4ZGY1_PHYSP</name>
<sequence>MTLRRLKVQPTTSIQEDSEQPGGGLNVIPAVYHWIATYWHRSQIGHRSEYSVERLLAFRDYHRRASIARVVAVCILAPIPAVCVALLIDSTPLKPPSDGWRANSTFFLRWCAASFFVAIGATAQLREVIVPGTLSAIGAVLIAIGTAVVHISVVIAVTANWRFPIPFGYVLLIGPFMMIYWSITVLVIGPRVIANSKILRHQMKTQFMIVSAHGLVTSTYPIVTAIFHRLSGPQQIAFVFVMP</sequence>
<evidence type="ECO:0000313" key="4">
    <source>
        <dbReference type="Proteomes" id="UP000002640"/>
    </source>
</evidence>
<keyword evidence="2" id="KW-1133">Transmembrane helix</keyword>
<accession>G4ZGY1</accession>
<dbReference type="AlphaFoldDB" id="G4ZGY1"/>
<protein>
    <submittedName>
        <fullName evidence="3">Uncharacterized protein</fullName>
    </submittedName>
</protein>
<dbReference type="RefSeq" id="XP_009527105.1">
    <property type="nucleotide sequence ID" value="XM_009528810.1"/>
</dbReference>